<keyword evidence="7" id="KW-0653">Protein transport</keyword>
<dbReference type="GO" id="GO:0031204">
    <property type="term" value="P:post-translational protein targeting to membrane, translocation"/>
    <property type="evidence" value="ECO:0007669"/>
    <property type="project" value="TreeGrafter"/>
</dbReference>
<evidence type="ECO:0000256" key="3">
    <source>
        <dbReference type="ARBA" id="ARBA00021257"/>
    </source>
</evidence>
<keyword evidence="4" id="KW-0813">Transport</keyword>
<dbReference type="FunCoup" id="E4X7M4">
    <property type="interactions" value="488"/>
</dbReference>
<evidence type="ECO:0000256" key="9">
    <source>
        <dbReference type="ARBA" id="ARBA00023010"/>
    </source>
</evidence>
<dbReference type="AlphaFoldDB" id="E4X7M4"/>
<feature type="transmembrane region" description="Helical" evidence="11">
    <location>
        <begin position="150"/>
        <end position="168"/>
    </location>
</feature>
<sequence length="312" mass="37158">MAESEKHPNEEKYEMNKKQRELMYWLRYKAFKYKTAPIRTDTGKKIENLKTVEFFNGKQLIDAIMEHEKFGARLQSREHCAALMSYIMSLGTFFHVEKEFKTEKTEKKKDKKMFRLLFRSNFKERPQTFEDSAETFYMWNFEPPGIFSQLNVYASIMLAISMILYPILPQQAQLGGYYLGWTGLAFIGVFIVMIILRSIIFWSIWVLSFGRHHLYIFPNLTAHVELSDLFSPIRDPNFDQKSIAKAKFFSKKNAKRKRSEHQIFFCEAKRTHFASQFFAIKRKKANSLRFAIFRKKAKKAKIFQKLFFILRV</sequence>
<evidence type="ECO:0000256" key="1">
    <source>
        <dbReference type="ARBA" id="ARBA00004477"/>
    </source>
</evidence>
<keyword evidence="9" id="KW-0811">Translocation</keyword>
<evidence type="ECO:0000256" key="6">
    <source>
        <dbReference type="ARBA" id="ARBA00022824"/>
    </source>
</evidence>
<dbReference type="PANTHER" id="PTHR12443:SF9">
    <property type="entry name" value="TRANSLOCATION PROTEIN SEC62"/>
    <property type="match status" value="1"/>
</dbReference>
<comment type="subcellular location">
    <subcellularLocation>
        <location evidence="1">Endoplasmic reticulum membrane</location>
        <topology evidence="1">Multi-pass membrane protein</topology>
    </subcellularLocation>
</comment>
<evidence type="ECO:0000256" key="7">
    <source>
        <dbReference type="ARBA" id="ARBA00022927"/>
    </source>
</evidence>
<evidence type="ECO:0000256" key="10">
    <source>
        <dbReference type="ARBA" id="ARBA00023136"/>
    </source>
</evidence>
<dbReference type="Proteomes" id="UP000001307">
    <property type="component" value="Unassembled WGS sequence"/>
</dbReference>
<reference evidence="12" key="1">
    <citation type="journal article" date="2010" name="Science">
        <title>Plasticity of animal genome architecture unmasked by rapid evolution of a pelagic tunicate.</title>
        <authorList>
            <person name="Denoeud F."/>
            <person name="Henriet S."/>
            <person name="Mungpakdee S."/>
            <person name="Aury J.M."/>
            <person name="Da Silva C."/>
            <person name="Brinkmann H."/>
            <person name="Mikhaleva J."/>
            <person name="Olsen L.C."/>
            <person name="Jubin C."/>
            <person name="Canestro C."/>
            <person name="Bouquet J.M."/>
            <person name="Danks G."/>
            <person name="Poulain J."/>
            <person name="Campsteijn C."/>
            <person name="Adamski M."/>
            <person name="Cross I."/>
            <person name="Yadetie F."/>
            <person name="Muffato M."/>
            <person name="Louis A."/>
            <person name="Butcher S."/>
            <person name="Tsagkogeorga G."/>
            <person name="Konrad A."/>
            <person name="Singh S."/>
            <person name="Jensen M.F."/>
            <person name="Cong E.H."/>
            <person name="Eikeseth-Otteraa H."/>
            <person name="Noel B."/>
            <person name="Anthouard V."/>
            <person name="Porcel B.M."/>
            <person name="Kachouri-Lafond R."/>
            <person name="Nishino A."/>
            <person name="Ugolini M."/>
            <person name="Chourrout P."/>
            <person name="Nishida H."/>
            <person name="Aasland R."/>
            <person name="Huzurbazar S."/>
            <person name="Westhof E."/>
            <person name="Delsuc F."/>
            <person name="Lehrach H."/>
            <person name="Reinhardt R."/>
            <person name="Weissenbach J."/>
            <person name="Roy S.W."/>
            <person name="Artiguenave F."/>
            <person name="Postlethwait J.H."/>
            <person name="Manak J.R."/>
            <person name="Thompson E.M."/>
            <person name="Jaillon O."/>
            <person name="Du Pasquier L."/>
            <person name="Boudinot P."/>
            <person name="Liberles D.A."/>
            <person name="Volff J.N."/>
            <person name="Philippe H."/>
            <person name="Lenhard B."/>
            <person name="Roest Crollius H."/>
            <person name="Wincker P."/>
            <person name="Chourrout D."/>
        </authorList>
    </citation>
    <scope>NUCLEOTIDE SEQUENCE [LARGE SCALE GENOMIC DNA]</scope>
</reference>
<dbReference type="EMBL" id="FN653028">
    <property type="protein sequence ID" value="CBY18696.1"/>
    <property type="molecule type" value="Genomic_DNA"/>
</dbReference>
<name>E4X7M4_OIKDI</name>
<keyword evidence="6" id="KW-0256">Endoplasmic reticulum</keyword>
<keyword evidence="5 11" id="KW-0812">Transmembrane</keyword>
<evidence type="ECO:0000256" key="11">
    <source>
        <dbReference type="SAM" id="Phobius"/>
    </source>
</evidence>
<gene>
    <name evidence="12" type="ORF">GSOID_T00003561001</name>
</gene>
<feature type="transmembrane region" description="Helical" evidence="11">
    <location>
        <begin position="180"/>
        <end position="207"/>
    </location>
</feature>
<dbReference type="GO" id="GO:0005789">
    <property type="term" value="C:endoplasmic reticulum membrane"/>
    <property type="evidence" value="ECO:0007669"/>
    <property type="project" value="UniProtKB-SubCell"/>
</dbReference>
<keyword evidence="13" id="KW-1185">Reference proteome</keyword>
<dbReference type="OrthoDB" id="200187at2759"/>
<evidence type="ECO:0000313" key="13">
    <source>
        <dbReference type="Proteomes" id="UP000001307"/>
    </source>
</evidence>
<evidence type="ECO:0000313" key="12">
    <source>
        <dbReference type="EMBL" id="CBY18696.1"/>
    </source>
</evidence>
<keyword evidence="10 11" id="KW-0472">Membrane</keyword>
<comment type="similarity">
    <text evidence="2">Belongs to the SEC62 family.</text>
</comment>
<dbReference type="InParanoid" id="E4X7M4"/>
<dbReference type="Pfam" id="PF03839">
    <property type="entry name" value="Sec62"/>
    <property type="match status" value="1"/>
</dbReference>
<dbReference type="InterPro" id="IPR004728">
    <property type="entry name" value="Sec62"/>
</dbReference>
<proteinExistence type="inferred from homology"/>
<evidence type="ECO:0000256" key="4">
    <source>
        <dbReference type="ARBA" id="ARBA00022448"/>
    </source>
</evidence>
<organism evidence="12">
    <name type="scientific">Oikopleura dioica</name>
    <name type="common">Tunicate</name>
    <dbReference type="NCBI Taxonomy" id="34765"/>
    <lineage>
        <taxon>Eukaryota</taxon>
        <taxon>Metazoa</taxon>
        <taxon>Chordata</taxon>
        <taxon>Tunicata</taxon>
        <taxon>Appendicularia</taxon>
        <taxon>Copelata</taxon>
        <taxon>Oikopleuridae</taxon>
        <taxon>Oikopleura</taxon>
    </lineage>
</organism>
<dbReference type="PANTHER" id="PTHR12443">
    <property type="entry name" value="TRANSLOCATION PROTEIN SEC62"/>
    <property type="match status" value="1"/>
</dbReference>
<evidence type="ECO:0000256" key="8">
    <source>
        <dbReference type="ARBA" id="ARBA00022989"/>
    </source>
</evidence>
<protein>
    <recommendedName>
        <fullName evidence="3">Translocation protein SEC62</fullName>
    </recommendedName>
</protein>
<evidence type="ECO:0000256" key="5">
    <source>
        <dbReference type="ARBA" id="ARBA00022692"/>
    </source>
</evidence>
<accession>E4X7M4</accession>
<keyword evidence="8 11" id="KW-1133">Transmembrane helix</keyword>
<evidence type="ECO:0000256" key="2">
    <source>
        <dbReference type="ARBA" id="ARBA00010604"/>
    </source>
</evidence>